<dbReference type="Pfam" id="PF00182">
    <property type="entry name" value="Glyco_hydro_19"/>
    <property type="match status" value="1"/>
</dbReference>
<evidence type="ECO:0000313" key="2">
    <source>
        <dbReference type="Proteomes" id="UP000236321"/>
    </source>
</evidence>
<proteinExistence type="predicted"/>
<dbReference type="RefSeq" id="WP_103112217.1">
    <property type="nucleotide sequence ID" value="NZ_BEIU01000001.1"/>
</dbReference>
<dbReference type="Gene3D" id="1.10.530.10">
    <property type="match status" value="1"/>
</dbReference>
<gene>
    <name evidence="1" type="ORF">BGM30_21270</name>
</gene>
<dbReference type="GO" id="GO:0004568">
    <property type="term" value="F:chitinase activity"/>
    <property type="evidence" value="ECO:0007669"/>
    <property type="project" value="InterPro"/>
</dbReference>
<dbReference type="InterPro" id="IPR000726">
    <property type="entry name" value="Glyco_hydro_19_cat"/>
</dbReference>
<evidence type="ECO:0000313" key="1">
    <source>
        <dbReference type="EMBL" id="GBD53034.1"/>
    </source>
</evidence>
<dbReference type="InterPro" id="IPR036365">
    <property type="entry name" value="PGBD-like_sf"/>
</dbReference>
<accession>A0A2H6BS67</accession>
<dbReference type="EMBL" id="BEYQ01000006">
    <property type="protein sequence ID" value="GBD53034.1"/>
    <property type="molecule type" value="Genomic_DNA"/>
</dbReference>
<reference evidence="2" key="1">
    <citation type="submission" date="2017-12" db="EMBL/GenBank/DDBJ databases">
        <title>Improved Draft Genome Sequence of Microcystis aeruginosa NIES-298, a Microcystin-Producing Cyanobacterium from Lake Kasumigaura, Japan.</title>
        <authorList>
            <person name="Yamaguchi H."/>
            <person name="Suzuki S."/>
            <person name="Kawachi M."/>
        </authorList>
    </citation>
    <scope>NUCLEOTIDE SEQUENCE [LARGE SCALE GENOMIC DNA]</scope>
    <source>
        <strain evidence="2">NIES-298</strain>
    </source>
</reference>
<dbReference type="AlphaFoldDB" id="A0A2H6BS67"/>
<dbReference type="Proteomes" id="UP000236321">
    <property type="component" value="Unassembled WGS sequence"/>
</dbReference>
<dbReference type="SUPFAM" id="SSF47090">
    <property type="entry name" value="PGBD-like"/>
    <property type="match status" value="1"/>
</dbReference>
<dbReference type="InterPro" id="IPR023346">
    <property type="entry name" value="Lysozyme-like_dom_sf"/>
</dbReference>
<protein>
    <submittedName>
        <fullName evidence="1">Uncharacterized protein</fullName>
    </submittedName>
</protein>
<name>A0A2H6BS67_MICAE</name>
<comment type="caution">
    <text evidence="1">The sequence shown here is derived from an EMBL/GenBank/DDBJ whole genome shotgun (WGS) entry which is preliminary data.</text>
</comment>
<sequence length="247" mass="28154">MKLEQLATIKDPTPIDQLDEAQLKELQNALFRLGYPVRTIDGLIGPRTRTAWAEFKTDIFQGNPNLIGPGSIATLQKKMDEIGKGKVHNFSTKQGTIEAIKSECKTQGIGLKTQIAYVLATTQWETAQTFQPVREAFWLDEDWRRRNLRYHPYYGRGYVQLTWKTNYQKYGGILGIDLVNKPDLAMNQNVALFVLVHGFKTGAFTGRKITDYINNHQTDFLNARRCINGTDKMLQIANLAKKFLTIL</sequence>
<dbReference type="GO" id="GO:0006032">
    <property type="term" value="P:chitin catabolic process"/>
    <property type="evidence" value="ECO:0007669"/>
    <property type="project" value="InterPro"/>
</dbReference>
<organism evidence="1 2">
    <name type="scientific">Microcystis aeruginosa NIES-298</name>
    <dbReference type="NCBI Taxonomy" id="449468"/>
    <lineage>
        <taxon>Bacteria</taxon>
        <taxon>Bacillati</taxon>
        <taxon>Cyanobacteriota</taxon>
        <taxon>Cyanophyceae</taxon>
        <taxon>Oscillatoriophycideae</taxon>
        <taxon>Chroococcales</taxon>
        <taxon>Microcystaceae</taxon>
        <taxon>Microcystis</taxon>
    </lineage>
</organism>
<dbReference type="GO" id="GO:0016998">
    <property type="term" value="P:cell wall macromolecule catabolic process"/>
    <property type="evidence" value="ECO:0007669"/>
    <property type="project" value="InterPro"/>
</dbReference>
<dbReference type="SUPFAM" id="SSF53955">
    <property type="entry name" value="Lysozyme-like"/>
    <property type="match status" value="1"/>
</dbReference>